<accession>A0ACC1NEY5</accession>
<dbReference type="EMBL" id="JAPDGR010002140">
    <property type="protein sequence ID" value="KAJ2977447.1"/>
    <property type="molecule type" value="Genomic_DNA"/>
</dbReference>
<comment type="caution">
    <text evidence="1">The sequence shown here is derived from an EMBL/GenBank/DDBJ whole genome shotgun (WGS) entry which is preliminary data.</text>
</comment>
<sequence length="144" mass="16176">MDFAQSRRAGCPDLFAAVARARPRLHCFGHIHEGWGAKLVAWRSQVSDEPSHFTDIDNNKSKVIEKLSNITETKYDTADTRSEKLKTARQFTERGFCSTSHCANDDVPLEWKAHTLFVNAAAQGLEELLVQPPWLVQLDLLLAA</sequence>
<evidence type="ECO:0000313" key="1">
    <source>
        <dbReference type="EMBL" id="KAJ2977447.1"/>
    </source>
</evidence>
<name>A0ACC1NEY5_9PEZI</name>
<organism evidence="1 2">
    <name type="scientific">Xylaria curta</name>
    <dbReference type="NCBI Taxonomy" id="42375"/>
    <lineage>
        <taxon>Eukaryota</taxon>
        <taxon>Fungi</taxon>
        <taxon>Dikarya</taxon>
        <taxon>Ascomycota</taxon>
        <taxon>Pezizomycotina</taxon>
        <taxon>Sordariomycetes</taxon>
        <taxon>Xylariomycetidae</taxon>
        <taxon>Xylariales</taxon>
        <taxon>Xylariaceae</taxon>
        <taxon>Xylaria</taxon>
    </lineage>
</organism>
<dbReference type="Proteomes" id="UP001143856">
    <property type="component" value="Unassembled WGS sequence"/>
</dbReference>
<evidence type="ECO:0000313" key="2">
    <source>
        <dbReference type="Proteomes" id="UP001143856"/>
    </source>
</evidence>
<protein>
    <submittedName>
        <fullName evidence="1">Uncharacterized protein</fullName>
    </submittedName>
</protein>
<reference evidence="1" key="1">
    <citation type="submission" date="2022-10" db="EMBL/GenBank/DDBJ databases">
        <title>Genome Sequence of Xylaria curta.</title>
        <authorList>
            <person name="Buettner E."/>
        </authorList>
    </citation>
    <scope>NUCLEOTIDE SEQUENCE</scope>
    <source>
        <strain evidence="1">Babe10</strain>
    </source>
</reference>
<gene>
    <name evidence="1" type="ORF">NUW58_g7813</name>
</gene>
<proteinExistence type="predicted"/>
<keyword evidence="2" id="KW-1185">Reference proteome</keyword>